<proteinExistence type="predicted"/>
<keyword evidence="2" id="KW-1185">Reference proteome</keyword>
<dbReference type="EMBL" id="FNWU01000017">
    <property type="protein sequence ID" value="SEH63810.1"/>
    <property type="molecule type" value="Genomic_DNA"/>
</dbReference>
<dbReference type="Proteomes" id="UP000199215">
    <property type="component" value="Unassembled WGS sequence"/>
</dbReference>
<evidence type="ECO:0000313" key="2">
    <source>
        <dbReference type="Proteomes" id="UP000199215"/>
    </source>
</evidence>
<dbReference type="AlphaFoldDB" id="A0A1H6JNY6"/>
<accession>A0A1H6JNY6</accession>
<evidence type="ECO:0000313" key="1">
    <source>
        <dbReference type="EMBL" id="SEH63810.1"/>
    </source>
</evidence>
<organism evidence="1 2">
    <name type="scientific">Halopenitus malekzadehii</name>
    <dbReference type="NCBI Taxonomy" id="1267564"/>
    <lineage>
        <taxon>Archaea</taxon>
        <taxon>Methanobacteriati</taxon>
        <taxon>Methanobacteriota</taxon>
        <taxon>Stenosarchaea group</taxon>
        <taxon>Halobacteria</taxon>
        <taxon>Halobacteriales</taxon>
        <taxon>Haloferacaceae</taxon>
        <taxon>Halopenitus</taxon>
    </lineage>
</organism>
<name>A0A1H6JNY6_9EURY</name>
<dbReference type="OrthoDB" id="223407at2157"/>
<sequence>MAECERCGDFTDNAADGRYHYCDDCLEHFTTVESEGVVVEEDPTADEYHIIVTARDASMDGGSEQSHVEALARGKYIADETGLPALFKYETTGSRWDLETYLQEHPSVRTDVHDRLRRVPEGTDEGFLGKVRRFL</sequence>
<dbReference type="RefSeq" id="WP_143040902.1">
    <property type="nucleotide sequence ID" value="NZ_FNWU01000017.1"/>
</dbReference>
<gene>
    <name evidence="1" type="ORF">SAMN05192561_11728</name>
</gene>
<reference evidence="1 2" key="1">
    <citation type="submission" date="2016-10" db="EMBL/GenBank/DDBJ databases">
        <authorList>
            <person name="de Groot N.N."/>
        </authorList>
    </citation>
    <scope>NUCLEOTIDE SEQUENCE [LARGE SCALE GENOMIC DNA]</scope>
    <source>
        <strain evidence="1 2">IBRC-M10418</strain>
    </source>
</reference>
<protein>
    <submittedName>
        <fullName evidence="1">Uncharacterized protein</fullName>
    </submittedName>
</protein>